<dbReference type="Pfam" id="PF08534">
    <property type="entry name" value="Redoxin"/>
    <property type="match status" value="1"/>
</dbReference>
<gene>
    <name evidence="3" type="ORF">ACFQZI_10125</name>
</gene>
<feature type="chain" id="PRO_5046636186" evidence="1">
    <location>
        <begin position="27"/>
        <end position="388"/>
    </location>
</feature>
<dbReference type="InterPro" id="IPR050553">
    <property type="entry name" value="Thioredoxin_ResA/DsbE_sf"/>
</dbReference>
<evidence type="ECO:0000256" key="1">
    <source>
        <dbReference type="SAM" id="SignalP"/>
    </source>
</evidence>
<keyword evidence="4" id="KW-1185">Reference proteome</keyword>
<dbReference type="CDD" id="cd02966">
    <property type="entry name" value="TlpA_like_family"/>
    <property type="match status" value="1"/>
</dbReference>
<dbReference type="Gene3D" id="3.40.30.10">
    <property type="entry name" value="Glutaredoxin"/>
    <property type="match status" value="1"/>
</dbReference>
<accession>A0ABW2ZGB6</accession>
<dbReference type="PROSITE" id="PS51352">
    <property type="entry name" value="THIOREDOXIN_2"/>
    <property type="match status" value="1"/>
</dbReference>
<feature type="signal peptide" evidence="1">
    <location>
        <begin position="1"/>
        <end position="26"/>
    </location>
</feature>
<dbReference type="EMBL" id="JBHTIA010000005">
    <property type="protein sequence ID" value="MFD0765207.1"/>
    <property type="molecule type" value="Genomic_DNA"/>
</dbReference>
<comment type="caution">
    <text evidence="3">The sequence shown here is derived from an EMBL/GenBank/DDBJ whole genome shotgun (WGS) entry which is preliminary data.</text>
</comment>
<name>A0ABW2ZGB6_9SPHI</name>
<keyword evidence="1" id="KW-0732">Signal</keyword>
<reference evidence="4" key="1">
    <citation type="journal article" date="2019" name="Int. J. Syst. Evol. Microbiol.">
        <title>The Global Catalogue of Microorganisms (GCM) 10K type strain sequencing project: providing services to taxonomists for standard genome sequencing and annotation.</title>
        <authorList>
            <consortium name="The Broad Institute Genomics Platform"/>
            <consortium name="The Broad Institute Genome Sequencing Center for Infectious Disease"/>
            <person name="Wu L."/>
            <person name="Ma J."/>
        </authorList>
    </citation>
    <scope>NUCLEOTIDE SEQUENCE [LARGE SCALE GENOMIC DNA]</scope>
    <source>
        <strain evidence="4">CCUG 60742</strain>
    </source>
</reference>
<dbReference type="RefSeq" id="WP_377142035.1">
    <property type="nucleotide sequence ID" value="NZ_JBHTIA010000005.1"/>
</dbReference>
<feature type="domain" description="Thioredoxin" evidence="2">
    <location>
        <begin position="247"/>
        <end position="386"/>
    </location>
</feature>
<dbReference type="PANTHER" id="PTHR42852">
    <property type="entry name" value="THIOL:DISULFIDE INTERCHANGE PROTEIN DSBE"/>
    <property type="match status" value="1"/>
</dbReference>
<evidence type="ECO:0000313" key="4">
    <source>
        <dbReference type="Proteomes" id="UP001597073"/>
    </source>
</evidence>
<sequence>MTSFVKQIFKPALLILTMLCTSKVYAQISLFDNLINKIENYKSLSYKSVNKRRDMSADTTIALNNEAFLKAPNDKLFGYHYRLETNHTTEAFNRILLYDGKDQTILSLSDSTFFPSHEGTGNFDQSLIGTLKFLRNRYNKKTFKVTQLRDTVINGVTNSHIIANVYDTIENNEHLYSNRDYYLNKQTDLPSLVTIIGRYKYNGLVSGYYDETRYSDYKMDNTDINDSLFLIPKGFTPRQDKAANALLAVGTSAPDWTLFDANGKQTSLNDLKGKVVMMDFYYIGCSGCMASINPLKAIYEKYKNKGLVIASLTARDSKKAVLDFEKRYKISYSGYIGAADVVRSYNVTAFPTFYFIDKAGKIANVFVGYTPDFENKLNTIISKLLVAK</sequence>
<dbReference type="InterPro" id="IPR013766">
    <property type="entry name" value="Thioredoxin_domain"/>
</dbReference>
<organism evidence="3 4">
    <name type="scientific">Mucilaginibacter lutimaris</name>
    <dbReference type="NCBI Taxonomy" id="931629"/>
    <lineage>
        <taxon>Bacteria</taxon>
        <taxon>Pseudomonadati</taxon>
        <taxon>Bacteroidota</taxon>
        <taxon>Sphingobacteriia</taxon>
        <taxon>Sphingobacteriales</taxon>
        <taxon>Sphingobacteriaceae</taxon>
        <taxon>Mucilaginibacter</taxon>
    </lineage>
</organism>
<proteinExistence type="predicted"/>
<dbReference type="Proteomes" id="UP001597073">
    <property type="component" value="Unassembled WGS sequence"/>
</dbReference>
<dbReference type="InterPro" id="IPR036249">
    <property type="entry name" value="Thioredoxin-like_sf"/>
</dbReference>
<dbReference type="PANTHER" id="PTHR42852:SF17">
    <property type="entry name" value="THIOREDOXIN-LIKE PROTEIN HI_1115"/>
    <property type="match status" value="1"/>
</dbReference>
<protein>
    <submittedName>
        <fullName evidence="3">TlpA family protein disulfide reductase</fullName>
    </submittedName>
</protein>
<dbReference type="InterPro" id="IPR013740">
    <property type="entry name" value="Redoxin"/>
</dbReference>
<evidence type="ECO:0000259" key="2">
    <source>
        <dbReference type="PROSITE" id="PS51352"/>
    </source>
</evidence>
<dbReference type="SUPFAM" id="SSF52833">
    <property type="entry name" value="Thioredoxin-like"/>
    <property type="match status" value="1"/>
</dbReference>
<evidence type="ECO:0000313" key="3">
    <source>
        <dbReference type="EMBL" id="MFD0765207.1"/>
    </source>
</evidence>